<name>J1YCQ8_9ALTE</name>
<protein>
    <submittedName>
        <fullName evidence="1">Uncharacterized protein</fullName>
    </submittedName>
</protein>
<gene>
    <name evidence="1" type="ORF">AEST_15960</name>
</gene>
<accession>J1YCQ8</accession>
<evidence type="ECO:0000313" key="1">
    <source>
        <dbReference type="EMBL" id="EJI85675.1"/>
    </source>
</evidence>
<organism evidence="1 2">
    <name type="scientific">Alishewanella aestuarii B11</name>
    <dbReference type="NCBI Taxonomy" id="1197174"/>
    <lineage>
        <taxon>Bacteria</taxon>
        <taxon>Pseudomonadati</taxon>
        <taxon>Pseudomonadota</taxon>
        <taxon>Gammaproteobacteria</taxon>
        <taxon>Alteromonadales</taxon>
        <taxon>Alteromonadaceae</taxon>
        <taxon>Alishewanella</taxon>
    </lineage>
</organism>
<comment type="caution">
    <text evidence="1">The sequence shown here is derived from an EMBL/GenBank/DDBJ whole genome shotgun (WGS) entry which is preliminary data.</text>
</comment>
<evidence type="ECO:0000313" key="2">
    <source>
        <dbReference type="Proteomes" id="UP000012043"/>
    </source>
</evidence>
<sequence>MWFAVIGNKLLNITSGKWQWINAGVIKNIGFHHDFGMITSPDGAAQILLCHFERPNCRISAQLAG</sequence>
<dbReference type="AlphaFoldDB" id="J1YCQ8"/>
<reference evidence="1 2" key="1">
    <citation type="journal article" date="2012" name="J. Bacteriol.">
        <title>Genome Sequence of Pectin-Degrading Alishewanella aestuarii Strain B11T, Isolated from Tidal Flat Sediment.</title>
        <authorList>
            <person name="Jung J."/>
            <person name="Choi S."/>
            <person name="Chun J."/>
            <person name="Park W."/>
        </authorList>
    </citation>
    <scope>NUCLEOTIDE SEQUENCE [LARGE SCALE GENOMIC DNA]</scope>
    <source>
        <strain evidence="1 2">B11</strain>
    </source>
</reference>
<keyword evidence="2" id="KW-1185">Reference proteome</keyword>
<dbReference type="EMBL" id="ALAB01000021">
    <property type="protein sequence ID" value="EJI85675.1"/>
    <property type="molecule type" value="Genomic_DNA"/>
</dbReference>
<proteinExistence type="predicted"/>
<dbReference type="PATRIC" id="fig|1197174.4.peg.1564"/>
<dbReference type="Proteomes" id="UP000012043">
    <property type="component" value="Unassembled WGS sequence"/>
</dbReference>